<dbReference type="InterPro" id="IPR011335">
    <property type="entry name" value="Restrct_endonuc-II-like"/>
</dbReference>
<dbReference type="GO" id="GO:0004519">
    <property type="term" value="F:endonuclease activity"/>
    <property type="evidence" value="ECO:0007669"/>
    <property type="project" value="UniProtKB-KW"/>
</dbReference>
<keyword evidence="2" id="KW-0378">Hydrolase</keyword>
<accession>A0ABS0CSD9</accession>
<name>A0ABS0CSD9_9NOCA</name>
<evidence type="ECO:0000259" key="1">
    <source>
        <dbReference type="Pfam" id="PF05685"/>
    </source>
</evidence>
<keyword evidence="2" id="KW-0255">Endonuclease</keyword>
<keyword evidence="2" id="KW-0540">Nuclease</keyword>
<dbReference type="Pfam" id="PF05685">
    <property type="entry name" value="Uma2"/>
    <property type="match status" value="1"/>
</dbReference>
<evidence type="ECO:0000313" key="3">
    <source>
        <dbReference type="Proteomes" id="UP000702209"/>
    </source>
</evidence>
<organism evidence="2 3">
    <name type="scientific">Nocardia amamiensis</name>
    <dbReference type="NCBI Taxonomy" id="404578"/>
    <lineage>
        <taxon>Bacteria</taxon>
        <taxon>Bacillati</taxon>
        <taxon>Actinomycetota</taxon>
        <taxon>Actinomycetes</taxon>
        <taxon>Mycobacteriales</taxon>
        <taxon>Nocardiaceae</taxon>
        <taxon>Nocardia</taxon>
    </lineage>
</organism>
<dbReference type="EMBL" id="JADLQX010000005">
    <property type="protein sequence ID" value="MBF6297673.1"/>
    <property type="molecule type" value="Genomic_DNA"/>
</dbReference>
<dbReference type="Proteomes" id="UP000702209">
    <property type="component" value="Unassembled WGS sequence"/>
</dbReference>
<comment type="caution">
    <text evidence="2">The sequence shown here is derived from an EMBL/GenBank/DDBJ whole genome shotgun (WGS) entry which is preliminary data.</text>
</comment>
<dbReference type="InterPro" id="IPR012296">
    <property type="entry name" value="Nuclease_put_TT1808"/>
</dbReference>
<evidence type="ECO:0000313" key="2">
    <source>
        <dbReference type="EMBL" id="MBF6297673.1"/>
    </source>
</evidence>
<feature type="domain" description="Putative restriction endonuclease" evidence="1">
    <location>
        <begin position="17"/>
        <end position="157"/>
    </location>
</feature>
<dbReference type="SUPFAM" id="SSF52980">
    <property type="entry name" value="Restriction endonuclease-like"/>
    <property type="match status" value="1"/>
</dbReference>
<reference evidence="2 3" key="1">
    <citation type="submission" date="2020-10" db="EMBL/GenBank/DDBJ databases">
        <title>Identification of Nocardia species via Next-generation sequencing and recognition of intraspecies genetic diversity.</title>
        <authorList>
            <person name="Li P."/>
            <person name="Li P."/>
            <person name="Lu B."/>
        </authorList>
    </citation>
    <scope>NUCLEOTIDE SEQUENCE [LARGE SCALE GENOMIC DNA]</scope>
    <source>
        <strain evidence="2 3">BJ06-0157</strain>
    </source>
</reference>
<dbReference type="InterPro" id="IPR008538">
    <property type="entry name" value="Uma2"/>
</dbReference>
<gene>
    <name evidence="2" type="ORF">IU459_08965</name>
</gene>
<sequence length="210" mass="23502">MSSPGIERPDLPEAMTWEELEHLPEEIAQQIELWNGRVVQLSHALPEYQALTSALASALQRCADEQLQSAWRVDFETKVFFGEDGKSDFASPNLLACRPENGLHADIRAANVSLIGEILPPDPLLDRHARQARYAVAGIPFYWEVTPKRRSIALVRAYALESAPGQLPPGARPLHTANYLLIGEWSPKDSDAITIDFPFPIHIPWSELEF</sequence>
<keyword evidence="3" id="KW-1185">Reference proteome</keyword>
<dbReference type="RefSeq" id="WP_195129007.1">
    <property type="nucleotide sequence ID" value="NZ_JADLQX010000005.1"/>
</dbReference>
<proteinExistence type="predicted"/>
<dbReference type="Gene3D" id="3.90.1570.10">
    <property type="entry name" value="tt1808, chain A"/>
    <property type="match status" value="1"/>
</dbReference>
<protein>
    <submittedName>
        <fullName evidence="2">Uma2 family endonuclease</fullName>
    </submittedName>
</protein>
<dbReference type="CDD" id="cd06260">
    <property type="entry name" value="DUF820-like"/>
    <property type="match status" value="1"/>
</dbReference>